<gene>
    <name evidence="2" type="ORF">HIM_06833</name>
</gene>
<name>A0A0F7ZNG6_9HYPO</name>
<feature type="region of interest" description="Disordered" evidence="1">
    <location>
        <begin position="170"/>
        <end position="218"/>
    </location>
</feature>
<reference evidence="2 3" key="1">
    <citation type="journal article" date="2014" name="Genome Biol. Evol.">
        <title>Comparative genomics and transcriptomics analyses reveal divergent lifestyle features of nematode endoparasitic fungus Hirsutella minnesotensis.</title>
        <authorList>
            <person name="Lai Y."/>
            <person name="Liu K."/>
            <person name="Zhang X."/>
            <person name="Zhang X."/>
            <person name="Li K."/>
            <person name="Wang N."/>
            <person name="Shu C."/>
            <person name="Wu Y."/>
            <person name="Wang C."/>
            <person name="Bushley K.E."/>
            <person name="Xiang M."/>
            <person name="Liu X."/>
        </authorList>
    </citation>
    <scope>NUCLEOTIDE SEQUENCE [LARGE SCALE GENOMIC DNA]</scope>
    <source>
        <strain evidence="2 3">3608</strain>
    </source>
</reference>
<feature type="compositionally biased region" description="Basic and acidic residues" evidence="1">
    <location>
        <begin position="209"/>
        <end position="218"/>
    </location>
</feature>
<feature type="region of interest" description="Disordered" evidence="1">
    <location>
        <begin position="1"/>
        <end position="135"/>
    </location>
</feature>
<protein>
    <submittedName>
        <fullName evidence="2">Uncharacterized protein</fullName>
    </submittedName>
</protein>
<feature type="compositionally biased region" description="Basic and acidic residues" evidence="1">
    <location>
        <begin position="57"/>
        <end position="100"/>
    </location>
</feature>
<feature type="compositionally biased region" description="Low complexity" evidence="1">
    <location>
        <begin position="40"/>
        <end position="56"/>
    </location>
</feature>
<feature type="compositionally biased region" description="Low complexity" evidence="1">
    <location>
        <begin position="170"/>
        <end position="183"/>
    </location>
</feature>
<feature type="compositionally biased region" description="Acidic residues" evidence="1">
    <location>
        <begin position="101"/>
        <end position="110"/>
    </location>
</feature>
<feature type="compositionally biased region" description="Low complexity" evidence="1">
    <location>
        <begin position="116"/>
        <end position="131"/>
    </location>
</feature>
<dbReference type="Proteomes" id="UP000054481">
    <property type="component" value="Unassembled WGS sequence"/>
</dbReference>
<sequence>MAEHTPSAAQGDIDDELRPYRHGYVMAPTGESYVVHRDASSSSSDAPTRSPSSSPSHRSDPRGKRREPGSSQDYHDDDEKQQQQDHRPAQDYYDGHHEYDDWPLFDDDPWEGGTLPDAPDTTVTAAASSPDLDPDTWRAATVSFLQRELRRVTRQRDEAHRRLDKLSAWPSSWPSCSSSGTTRGWRRRRTRRPGARSSKTGKARHARRMTGDERRETRAVCVYTT</sequence>
<keyword evidence="3" id="KW-1185">Reference proteome</keyword>
<organism evidence="2 3">
    <name type="scientific">Hirsutella minnesotensis 3608</name>
    <dbReference type="NCBI Taxonomy" id="1043627"/>
    <lineage>
        <taxon>Eukaryota</taxon>
        <taxon>Fungi</taxon>
        <taxon>Dikarya</taxon>
        <taxon>Ascomycota</taxon>
        <taxon>Pezizomycotina</taxon>
        <taxon>Sordariomycetes</taxon>
        <taxon>Hypocreomycetidae</taxon>
        <taxon>Hypocreales</taxon>
        <taxon>Ophiocordycipitaceae</taxon>
        <taxon>Hirsutella</taxon>
    </lineage>
</organism>
<evidence type="ECO:0000313" key="2">
    <source>
        <dbReference type="EMBL" id="KJZ73715.1"/>
    </source>
</evidence>
<evidence type="ECO:0000256" key="1">
    <source>
        <dbReference type="SAM" id="MobiDB-lite"/>
    </source>
</evidence>
<feature type="compositionally biased region" description="Basic residues" evidence="1">
    <location>
        <begin position="184"/>
        <end position="208"/>
    </location>
</feature>
<proteinExistence type="predicted"/>
<dbReference type="AlphaFoldDB" id="A0A0F7ZNG6"/>
<accession>A0A0F7ZNG6</accession>
<dbReference type="EMBL" id="KQ030532">
    <property type="protein sequence ID" value="KJZ73715.1"/>
    <property type="molecule type" value="Genomic_DNA"/>
</dbReference>
<evidence type="ECO:0000313" key="3">
    <source>
        <dbReference type="Proteomes" id="UP000054481"/>
    </source>
</evidence>